<dbReference type="PROSITE" id="PS50404">
    <property type="entry name" value="GST_NTER"/>
    <property type="match status" value="2"/>
</dbReference>
<dbReference type="InterPro" id="IPR010987">
    <property type="entry name" value="Glutathione-S-Trfase_C-like"/>
</dbReference>
<dbReference type="SUPFAM" id="SSF52833">
    <property type="entry name" value="Thioredoxin-like"/>
    <property type="match status" value="2"/>
</dbReference>
<dbReference type="InterPro" id="IPR050213">
    <property type="entry name" value="GST_superfamily"/>
</dbReference>
<evidence type="ECO:0000256" key="1">
    <source>
        <dbReference type="ARBA" id="ARBA00012452"/>
    </source>
</evidence>
<dbReference type="EC" id="2.5.1.18" evidence="1"/>
<evidence type="ECO:0000259" key="4">
    <source>
        <dbReference type="PROSITE" id="PS50404"/>
    </source>
</evidence>
<dbReference type="InParanoid" id="A0A1S3HWC2"/>
<dbReference type="PROSITE" id="PS50405">
    <property type="entry name" value="GST_CTER"/>
    <property type="match status" value="2"/>
</dbReference>
<dbReference type="InterPro" id="IPR004045">
    <property type="entry name" value="Glutathione_S-Trfase_N"/>
</dbReference>
<feature type="domain" description="GST C-terminal" evidence="5">
    <location>
        <begin position="82"/>
        <end position="202"/>
    </location>
</feature>
<dbReference type="AlphaFoldDB" id="A0A1S3HWC2"/>
<dbReference type="InterPro" id="IPR036282">
    <property type="entry name" value="Glutathione-S-Trfase_C_sf"/>
</dbReference>
<feature type="domain" description="GST C-terminal" evidence="5">
    <location>
        <begin position="293"/>
        <end position="413"/>
    </location>
</feature>
<evidence type="ECO:0000313" key="6">
    <source>
        <dbReference type="Proteomes" id="UP000085678"/>
    </source>
</evidence>
<dbReference type="Gene3D" id="1.20.1050.10">
    <property type="match status" value="2"/>
</dbReference>
<accession>A0A1S3HWC2</accession>
<proteinExistence type="predicted"/>
<dbReference type="Pfam" id="PF14497">
    <property type="entry name" value="GST_C_3"/>
    <property type="match status" value="2"/>
</dbReference>
<feature type="domain" description="GST N-terminal" evidence="4">
    <location>
        <begin position="3"/>
        <end position="80"/>
    </location>
</feature>
<dbReference type="PANTHER" id="PTHR11571:SF224">
    <property type="entry name" value="HEMATOPOIETIC PROSTAGLANDIN D SYNTHASE"/>
    <property type="match status" value="1"/>
</dbReference>
<dbReference type="InterPro" id="IPR040079">
    <property type="entry name" value="Glutathione_S-Trfase"/>
</dbReference>
<evidence type="ECO:0000259" key="5">
    <source>
        <dbReference type="PROSITE" id="PS50405"/>
    </source>
</evidence>
<gene>
    <name evidence="7" type="primary">LOC106158790</name>
</gene>
<comment type="catalytic activity">
    <reaction evidence="3">
        <text>RX + glutathione = an S-substituted glutathione + a halide anion + H(+)</text>
        <dbReference type="Rhea" id="RHEA:16437"/>
        <dbReference type="ChEBI" id="CHEBI:15378"/>
        <dbReference type="ChEBI" id="CHEBI:16042"/>
        <dbReference type="ChEBI" id="CHEBI:17792"/>
        <dbReference type="ChEBI" id="CHEBI:57925"/>
        <dbReference type="ChEBI" id="CHEBI:90779"/>
        <dbReference type="EC" id="2.5.1.18"/>
    </reaction>
</comment>
<name>A0A1S3HWC2_LINAN</name>
<dbReference type="InterPro" id="IPR036249">
    <property type="entry name" value="Thioredoxin-like_sf"/>
</dbReference>
<dbReference type="Proteomes" id="UP000085678">
    <property type="component" value="Unplaced"/>
</dbReference>
<dbReference type="GO" id="GO:0006749">
    <property type="term" value="P:glutathione metabolic process"/>
    <property type="evidence" value="ECO:0007669"/>
    <property type="project" value="TreeGrafter"/>
</dbReference>
<dbReference type="RefSeq" id="XP_013390342.1">
    <property type="nucleotide sequence ID" value="XM_013534888.1"/>
</dbReference>
<dbReference type="SFLD" id="SFLDS00019">
    <property type="entry name" value="Glutathione_Transferase_(cytos"/>
    <property type="match status" value="2"/>
</dbReference>
<dbReference type="CDD" id="cd03039">
    <property type="entry name" value="GST_N_Sigma_like"/>
    <property type="match status" value="2"/>
</dbReference>
<dbReference type="GO" id="GO:0004364">
    <property type="term" value="F:glutathione transferase activity"/>
    <property type="evidence" value="ECO:0007669"/>
    <property type="project" value="UniProtKB-EC"/>
</dbReference>
<evidence type="ECO:0000256" key="3">
    <source>
        <dbReference type="ARBA" id="ARBA00047960"/>
    </source>
</evidence>
<keyword evidence="2" id="KW-0808">Transferase</keyword>
<evidence type="ECO:0000256" key="2">
    <source>
        <dbReference type="ARBA" id="ARBA00022679"/>
    </source>
</evidence>
<dbReference type="SFLD" id="SFLDG01205">
    <property type="entry name" value="AMPS.1"/>
    <property type="match status" value="2"/>
</dbReference>
<keyword evidence="6" id="KW-1185">Reference proteome</keyword>
<dbReference type="Pfam" id="PF02798">
    <property type="entry name" value="GST_N"/>
    <property type="match status" value="2"/>
</dbReference>
<dbReference type="CDD" id="cd03192">
    <property type="entry name" value="GST_C_Sigma_like"/>
    <property type="match status" value="2"/>
</dbReference>
<dbReference type="InterPro" id="IPR004046">
    <property type="entry name" value="GST_C"/>
</dbReference>
<dbReference type="GeneID" id="106158790"/>
<reference evidence="7" key="1">
    <citation type="submission" date="2025-08" db="UniProtKB">
        <authorList>
            <consortium name="RefSeq"/>
        </authorList>
    </citation>
    <scope>IDENTIFICATION</scope>
    <source>
        <tissue evidence="7">Gonads</tissue>
    </source>
</reference>
<feature type="domain" description="GST N-terminal" evidence="4">
    <location>
        <begin position="214"/>
        <end position="291"/>
    </location>
</feature>
<evidence type="ECO:0000313" key="7">
    <source>
        <dbReference type="RefSeq" id="XP_013390342.1"/>
    </source>
</evidence>
<dbReference type="SUPFAM" id="SSF47616">
    <property type="entry name" value="GST C-terminal domain-like"/>
    <property type="match status" value="2"/>
</dbReference>
<dbReference type="FunFam" id="1.20.1050.10:FF:000030">
    <property type="entry name" value="Glutathione S-transferase S1"/>
    <property type="match status" value="1"/>
</dbReference>
<dbReference type="Gene3D" id="3.40.30.10">
    <property type="entry name" value="Glutaredoxin"/>
    <property type="match status" value="2"/>
</dbReference>
<organism evidence="6 7">
    <name type="scientific">Lingula anatina</name>
    <name type="common">Brachiopod</name>
    <name type="synonym">Lingula unguis</name>
    <dbReference type="NCBI Taxonomy" id="7574"/>
    <lineage>
        <taxon>Eukaryota</taxon>
        <taxon>Metazoa</taxon>
        <taxon>Spiralia</taxon>
        <taxon>Lophotrochozoa</taxon>
        <taxon>Brachiopoda</taxon>
        <taxon>Linguliformea</taxon>
        <taxon>Lingulata</taxon>
        <taxon>Lingulida</taxon>
        <taxon>Linguloidea</taxon>
        <taxon>Lingulidae</taxon>
        <taxon>Lingula</taxon>
    </lineage>
</organism>
<dbReference type="OrthoDB" id="414243at2759"/>
<dbReference type="KEGG" id="lak:106158790"/>
<sequence>MSKNFKYTYFNAAARGELGRLIFAEAGVAYTDKRVEFAEWGELKPNTPWGSLPYLEVNGQPIGQSLAVAEYLAREFKLAGDTSEEQALSTSVVHALTDILEAGFKVMFEKDEAAKAKLVESGKETVEKILGGVNKILGNKAFIVGQKMTYADLALLNVALQSPNHGIGFSLDKYPNLKKVVEKVKESKNIKKYLAERPVTQFLQSSYRPLTLNMPYKFTYFNGAARGELSRLVLVAGGQEFTDNRIEFSQWPALKPSTPWGTLPVLEVDGKVIGQSGAVAGYLARKLGLAGATNEEQALSTSVVQALTDILEAGFKVVFEKDEAVKAKAIESAVETTEKILAGVEKILGDKEFIVGDKMTFADLALLNISLQCPKHGINFSLDKHPKLQEVVKRVQKNGKIAQYLKTRPVTEL</sequence>
<dbReference type="STRING" id="7574.A0A1S3HWC2"/>
<dbReference type="PANTHER" id="PTHR11571">
    <property type="entry name" value="GLUTATHIONE S-TRANSFERASE"/>
    <property type="match status" value="1"/>
</dbReference>
<protein>
    <recommendedName>
        <fullName evidence="1">glutathione transferase</fullName>
        <ecNumber evidence="1">2.5.1.18</ecNumber>
    </recommendedName>
</protein>
<dbReference type="SFLD" id="SFLDG00363">
    <property type="entry name" value="AMPS_(cytGST):_Alpha-__Mu-__Pi"/>
    <property type="match status" value="2"/>
</dbReference>